<dbReference type="EMBL" id="JBBKXX010000001">
    <property type="protein sequence ID" value="MFD3408056.1"/>
    <property type="molecule type" value="Genomic_DNA"/>
</dbReference>
<gene>
    <name evidence="1" type="ORF">SKC37_05270</name>
</gene>
<dbReference type="RefSeq" id="WP_377980457.1">
    <property type="nucleotide sequence ID" value="NZ_JBBKXX010000001.1"/>
</dbReference>
<comment type="caution">
    <text evidence="1">The sequence shown here is derived from an EMBL/GenBank/DDBJ whole genome shotgun (WGS) entry which is preliminary data.</text>
</comment>
<dbReference type="SUPFAM" id="SSF53067">
    <property type="entry name" value="Actin-like ATPase domain"/>
    <property type="match status" value="1"/>
</dbReference>
<dbReference type="InterPro" id="IPR049874">
    <property type="entry name" value="ROK_cs"/>
</dbReference>
<evidence type="ECO:0000313" key="1">
    <source>
        <dbReference type="EMBL" id="MFD3408056.1"/>
    </source>
</evidence>
<protein>
    <submittedName>
        <fullName evidence="1">ROK family protein</fullName>
    </submittedName>
</protein>
<name>A0ABW6DQR5_9BACT</name>
<reference evidence="1 2" key="1">
    <citation type="submission" date="2024-03" db="EMBL/GenBank/DDBJ databases">
        <title>Aquirufa genome sequencing.</title>
        <authorList>
            <person name="Pitt A."/>
            <person name="Hahn M.W."/>
        </authorList>
    </citation>
    <scope>NUCLEOTIDE SEQUENCE [LARGE SCALE GENOMIC DNA]</scope>
    <source>
        <strain evidence="1 2">HETE-83D</strain>
    </source>
</reference>
<sequence length="309" mass="32658">MEKSYVWGIDLGGTKIECAVLSSADLTQVIARERINTEASKGYEHIISQVARLVSRVSEQLGVSPKRIGFATPGVLNPATQTMKNCNTTSMNGRPMAADLTKALGVEVRLANDANCFALAETHLGAVQDVNPKAEVVFGIIMGTGVGGGLVVHGQVINGLHGIGGEWGHNILEEGGKACYCGKSGCVEHVISGPALEEFYLAESGQKLRMPQILQAHLAGTDIHATATIERMLENFGRAVSTLINVLDPQVIVIGGGVGNIDLLYTEGIERIKKYIFNSGEVLTPIVKPKLGDSAGVFGAALLFHSEAI</sequence>
<dbReference type="PANTHER" id="PTHR18964">
    <property type="entry name" value="ROK (REPRESSOR, ORF, KINASE) FAMILY"/>
    <property type="match status" value="1"/>
</dbReference>
<dbReference type="Gene3D" id="3.30.420.40">
    <property type="match status" value="2"/>
</dbReference>
<dbReference type="Proteomes" id="UP001598019">
    <property type="component" value="Unassembled WGS sequence"/>
</dbReference>
<keyword evidence="2" id="KW-1185">Reference proteome</keyword>
<proteinExistence type="predicted"/>
<accession>A0ABW6DQR5</accession>
<evidence type="ECO:0000313" key="2">
    <source>
        <dbReference type="Proteomes" id="UP001598019"/>
    </source>
</evidence>
<dbReference type="Pfam" id="PF00480">
    <property type="entry name" value="ROK"/>
    <property type="match status" value="1"/>
</dbReference>
<dbReference type="PANTHER" id="PTHR18964:SF174">
    <property type="entry name" value="D-ALLOSE KINASE-RELATED"/>
    <property type="match status" value="1"/>
</dbReference>
<organism evidence="1 2">
    <name type="scientific">Aquirufa esocilacus</name>
    <dbReference type="NCBI Taxonomy" id="3096513"/>
    <lineage>
        <taxon>Bacteria</taxon>
        <taxon>Pseudomonadati</taxon>
        <taxon>Bacteroidota</taxon>
        <taxon>Cytophagia</taxon>
        <taxon>Cytophagales</taxon>
        <taxon>Flectobacillaceae</taxon>
        <taxon>Aquirufa</taxon>
    </lineage>
</organism>
<dbReference type="PROSITE" id="PS01125">
    <property type="entry name" value="ROK"/>
    <property type="match status" value="1"/>
</dbReference>
<dbReference type="InterPro" id="IPR043129">
    <property type="entry name" value="ATPase_NBD"/>
</dbReference>
<dbReference type="InterPro" id="IPR000600">
    <property type="entry name" value="ROK"/>
</dbReference>